<organism evidence="1">
    <name type="scientific">viral metagenome</name>
    <dbReference type="NCBI Taxonomy" id="1070528"/>
    <lineage>
        <taxon>unclassified sequences</taxon>
        <taxon>metagenomes</taxon>
        <taxon>organismal metagenomes</taxon>
    </lineage>
</organism>
<reference evidence="1" key="1">
    <citation type="submission" date="2020-03" db="EMBL/GenBank/DDBJ databases">
        <title>The deep terrestrial virosphere.</title>
        <authorList>
            <person name="Holmfeldt K."/>
            <person name="Nilsson E."/>
            <person name="Simone D."/>
            <person name="Lopez-Fernandez M."/>
            <person name="Wu X."/>
            <person name="de Brujin I."/>
            <person name="Lundin D."/>
            <person name="Andersson A."/>
            <person name="Bertilsson S."/>
            <person name="Dopson M."/>
        </authorList>
    </citation>
    <scope>NUCLEOTIDE SEQUENCE</scope>
    <source>
        <strain evidence="1">MM415B00601</strain>
    </source>
</reference>
<sequence>MAKKKSPPPRQAPLFIRNTLHPVWANFFEQFLPMAETQTDASAAAGDPPTKAEFDALVGKFNDLIDKLQAANLME</sequence>
<gene>
    <name evidence="1" type="ORF">MM415B00601_0025</name>
</gene>
<evidence type="ECO:0000313" key="1">
    <source>
        <dbReference type="EMBL" id="QJA63665.1"/>
    </source>
</evidence>
<dbReference type="EMBL" id="MT141502">
    <property type="protein sequence ID" value="QJA63665.1"/>
    <property type="molecule type" value="Genomic_DNA"/>
</dbReference>
<accession>A0A6M3J2W8</accession>
<dbReference type="AlphaFoldDB" id="A0A6M3J2W8"/>
<name>A0A6M3J2W8_9ZZZZ</name>
<proteinExistence type="predicted"/>
<protein>
    <submittedName>
        <fullName evidence="1">Uncharacterized protein</fullName>
    </submittedName>
</protein>